<dbReference type="Pfam" id="PF10433">
    <property type="entry name" value="Beta-prop_RSE1_1st"/>
    <property type="match status" value="1"/>
</dbReference>
<dbReference type="VEuPathDB" id="FungiDB:BD410DRAFT_901246"/>
<evidence type="ECO:0000256" key="2">
    <source>
        <dbReference type="ARBA" id="ARBA00023242"/>
    </source>
</evidence>
<evidence type="ECO:0000313" key="6">
    <source>
        <dbReference type="EMBL" id="TDL17702.1"/>
    </source>
</evidence>
<name>A0A4Y7PS59_9AGAM</name>
<evidence type="ECO:0000256" key="1">
    <source>
        <dbReference type="ARBA" id="ARBA00004123"/>
    </source>
</evidence>
<dbReference type="InterPro" id="IPR015943">
    <property type="entry name" value="WD40/YVTN_repeat-like_dom_sf"/>
</dbReference>
<organism evidence="6 7">
    <name type="scientific">Rickenella mellea</name>
    <dbReference type="NCBI Taxonomy" id="50990"/>
    <lineage>
        <taxon>Eukaryota</taxon>
        <taxon>Fungi</taxon>
        <taxon>Dikarya</taxon>
        <taxon>Basidiomycota</taxon>
        <taxon>Agaricomycotina</taxon>
        <taxon>Agaricomycetes</taxon>
        <taxon>Hymenochaetales</taxon>
        <taxon>Rickenellaceae</taxon>
        <taxon>Rickenella</taxon>
    </lineage>
</organism>
<sequence>MKVVSTYHAPSSISHSVKCSFTQDRNMEFLVVAKVNKLDVYALLPEGLSLQCTLDVWGRITSLHAISTSSQLLVTTDHPDPKVFLVDYEVSDRAIPELVVSKTLDLYERGTRSSEFFTGALADPDGELAIVSSYVGKLKLVRLEHGRIIRDSDASLRELNVLSMCFLYGPKHHAKVLAILHRDHAQKIVLTSHDISLHDLELSFSPSALLPECKVKDPMANVLIPVLPYQNSSWNAHGGVLVLGGTKVYFYACSPVEKQKKKKKDNTVTLDDLDKKVPKPLARMEWPYSEITAYTQVDPHRFLIGDAFGRIVLLALSPKSAGIQLVPLGTASPPMSLTPLSSQYVFLGSHFGDSQFIRILPDKSSAEGSYLDVLDLISNIAPIVDAVVVDIDDTAQPHIVTCSGGKNSGSLRIIRRGATFTEMAAIGDFPNITDVWPLKSRYHDQYHTRLLVTTPALTSIYALPPRNSVDKDAIRHLSSDDYSGFSVNATTITSANMVRRTVSESRKSEYHDSPYVVQVTLFAVNLIDMDSGREESKWIPGPDREIVVADISPSQICLALSGGRLVLLTIEDDRITQQSHKDLSEISALSIAPLDSSKMFSNYVAVGFWQKHQIQVFSLPNFEPKGTVTDLSCLPRSVLFHSFGDRGTPPQSHILVGQSDGTVAVIPFHKGNVGNKRMVRLGDSPVHLCSCAVDGHPVVIASAGRASIFFWDKESVQHAPVLVKDVLKASYLDAYFWPSSLIFVTPSGLSIGHAEENNNLHIRTISMGLDNPVRIAYSPEANAFGVGCVKTSPNKVNDLEQSTSSFQILDDLSYENLSTHPLAQDEEVTAVSTAVMEHEDNSVPFFCVGSMMCEPGLSEPTRGRILLITVSNMRKDPESLPHIYASSDTRGCVYAFANINGKLAAAVNTGVVLYRLEQLQGSNTGNLIKVAEWNHNYFVTSIVTQDDLLIIGDAISSVAVLQLKDSQLQTVAKDYSPLWPVCLGVFGENTIVGANSDGNLFSFTLRPRGTRHALESDGNYHIDDNVNKFVPGTLSFDSSHEGFTPRQLFFTASGRIGVVSEVHDHLSKLLTEFQRNLAGVIFGPGNLDHSLWRAPANTRGRSDGVAGAAGFLDGDFLENFLNFSPSSLEIAKIMAGRNQYEALNIPFGQIRGILESLQGIH</sequence>
<dbReference type="InterPro" id="IPR004871">
    <property type="entry name" value="RSE1/DDB1/CPSF1_C"/>
</dbReference>
<feature type="domain" description="RSE1/DDB1/CPSF1 C-terminal" evidence="3">
    <location>
        <begin position="804"/>
        <end position="1121"/>
    </location>
</feature>
<dbReference type="Pfam" id="PF23726">
    <property type="entry name" value="Beta-prop_RSE1_2nd"/>
    <property type="match status" value="1"/>
</dbReference>
<reference evidence="6 7" key="1">
    <citation type="submission" date="2018-06" db="EMBL/GenBank/DDBJ databases">
        <title>A transcriptomic atlas of mushroom development highlights an independent origin of complex multicellularity.</title>
        <authorList>
            <consortium name="DOE Joint Genome Institute"/>
            <person name="Krizsan K."/>
            <person name="Almasi E."/>
            <person name="Merenyi Z."/>
            <person name="Sahu N."/>
            <person name="Viragh M."/>
            <person name="Koszo T."/>
            <person name="Mondo S."/>
            <person name="Kiss B."/>
            <person name="Balint B."/>
            <person name="Kues U."/>
            <person name="Barry K."/>
            <person name="Hegedus J.C."/>
            <person name="Henrissat B."/>
            <person name="Johnson J."/>
            <person name="Lipzen A."/>
            <person name="Ohm R."/>
            <person name="Nagy I."/>
            <person name="Pangilinan J."/>
            <person name="Yan J."/>
            <person name="Xiong Y."/>
            <person name="Grigoriev I.V."/>
            <person name="Hibbett D.S."/>
            <person name="Nagy L.G."/>
        </authorList>
    </citation>
    <scope>NUCLEOTIDE SEQUENCE [LARGE SCALE GENOMIC DNA]</scope>
    <source>
        <strain evidence="6 7">SZMC22713</strain>
    </source>
</reference>
<dbReference type="InterPro" id="IPR050358">
    <property type="entry name" value="RSE1/DDB1/CFT1"/>
</dbReference>
<dbReference type="SUPFAM" id="SSF50978">
    <property type="entry name" value="WD40 repeat-like"/>
    <property type="match status" value="1"/>
</dbReference>
<evidence type="ECO:0000259" key="4">
    <source>
        <dbReference type="Pfam" id="PF10433"/>
    </source>
</evidence>
<feature type="domain" description="RSE1/DDB1/CPSF1 first beta-propeller" evidence="4">
    <location>
        <begin position="12"/>
        <end position="363"/>
    </location>
</feature>
<keyword evidence="7" id="KW-1185">Reference proteome</keyword>
<proteinExistence type="predicted"/>
<protein>
    <recommendedName>
        <fullName evidence="8">DNA damage-binding protein 1</fullName>
    </recommendedName>
</protein>
<dbReference type="GO" id="GO:0003676">
    <property type="term" value="F:nucleic acid binding"/>
    <property type="evidence" value="ECO:0007669"/>
    <property type="project" value="InterPro"/>
</dbReference>
<dbReference type="GO" id="GO:0005634">
    <property type="term" value="C:nucleus"/>
    <property type="evidence" value="ECO:0007669"/>
    <property type="project" value="UniProtKB-SubCell"/>
</dbReference>
<keyword evidence="2" id="KW-0539">Nucleus</keyword>
<dbReference type="OrthoDB" id="433457at2759"/>
<dbReference type="Gene3D" id="1.10.150.910">
    <property type="match status" value="1"/>
</dbReference>
<evidence type="ECO:0000259" key="3">
    <source>
        <dbReference type="Pfam" id="PF03178"/>
    </source>
</evidence>
<accession>A0A4Y7PS59</accession>
<dbReference type="EMBL" id="ML170217">
    <property type="protein sequence ID" value="TDL17702.1"/>
    <property type="molecule type" value="Genomic_DNA"/>
</dbReference>
<dbReference type="InterPro" id="IPR036322">
    <property type="entry name" value="WD40_repeat_dom_sf"/>
</dbReference>
<dbReference type="Pfam" id="PF03178">
    <property type="entry name" value="CPSF_A"/>
    <property type="match status" value="1"/>
</dbReference>
<evidence type="ECO:0000313" key="7">
    <source>
        <dbReference type="Proteomes" id="UP000294933"/>
    </source>
</evidence>
<evidence type="ECO:0000259" key="5">
    <source>
        <dbReference type="Pfam" id="PF23726"/>
    </source>
</evidence>
<dbReference type="STRING" id="50990.A0A4Y7PS59"/>
<evidence type="ECO:0008006" key="8">
    <source>
        <dbReference type="Google" id="ProtNLM"/>
    </source>
</evidence>
<dbReference type="PANTHER" id="PTHR10644">
    <property type="entry name" value="DNA REPAIR/RNA PROCESSING CPSF FAMILY"/>
    <property type="match status" value="1"/>
</dbReference>
<comment type="subcellular location">
    <subcellularLocation>
        <location evidence="1">Nucleus</location>
    </subcellularLocation>
</comment>
<dbReference type="Proteomes" id="UP000294933">
    <property type="component" value="Unassembled WGS sequence"/>
</dbReference>
<dbReference type="InterPro" id="IPR058543">
    <property type="entry name" value="Beta-prop_RSE1/DDB1/CPSF1_2nd"/>
</dbReference>
<dbReference type="Gene3D" id="2.130.10.10">
    <property type="entry name" value="YVTN repeat-like/Quinoprotein amine dehydrogenase"/>
    <property type="match status" value="3"/>
</dbReference>
<feature type="domain" description="RSE1/DDB1/CPSF1 second beta-propeller" evidence="5">
    <location>
        <begin position="421"/>
        <end position="752"/>
    </location>
</feature>
<dbReference type="AlphaFoldDB" id="A0A4Y7PS59"/>
<gene>
    <name evidence="6" type="ORF">BD410DRAFT_901246</name>
</gene>
<dbReference type="InterPro" id="IPR018846">
    <property type="entry name" value="Beta-prop_RSE1/DDB1/CPSF1_1st"/>
</dbReference>